<accession>A0A8H3F457</accession>
<dbReference type="PANTHER" id="PTHR10794:SF63">
    <property type="entry name" value="ALPHA_BETA HYDROLASE 1, ISOFORM A"/>
    <property type="match status" value="1"/>
</dbReference>
<dbReference type="InterPro" id="IPR050960">
    <property type="entry name" value="AB_hydrolase_4_sf"/>
</dbReference>
<gene>
    <name evidence="2" type="ORF">GOMPHAMPRED_001120</name>
</gene>
<dbReference type="PANTHER" id="PTHR10794">
    <property type="entry name" value="ABHYDROLASE DOMAIN-CONTAINING PROTEIN"/>
    <property type="match status" value="1"/>
</dbReference>
<evidence type="ECO:0000313" key="3">
    <source>
        <dbReference type="Proteomes" id="UP000664169"/>
    </source>
</evidence>
<dbReference type="GO" id="GO:0047372">
    <property type="term" value="F:monoacylglycerol lipase activity"/>
    <property type="evidence" value="ECO:0007669"/>
    <property type="project" value="TreeGrafter"/>
</dbReference>
<dbReference type="EMBL" id="CAJPDQ010000011">
    <property type="protein sequence ID" value="CAF9916845.1"/>
    <property type="molecule type" value="Genomic_DNA"/>
</dbReference>
<dbReference type="AlphaFoldDB" id="A0A8H3F457"/>
<evidence type="ECO:0008006" key="4">
    <source>
        <dbReference type="Google" id="ProtNLM"/>
    </source>
</evidence>
<dbReference type="InterPro" id="IPR029058">
    <property type="entry name" value="AB_hydrolase_fold"/>
</dbReference>
<comment type="caution">
    <text evidence="2">The sequence shown here is derived from an EMBL/GenBank/DDBJ whole genome shotgun (WGS) entry which is preliminary data.</text>
</comment>
<dbReference type="GO" id="GO:0051792">
    <property type="term" value="P:medium-chain fatty acid biosynthetic process"/>
    <property type="evidence" value="ECO:0007669"/>
    <property type="project" value="TreeGrafter"/>
</dbReference>
<evidence type="ECO:0000256" key="1">
    <source>
        <dbReference type="ARBA" id="ARBA00010884"/>
    </source>
</evidence>
<dbReference type="SUPFAM" id="SSF53474">
    <property type="entry name" value="alpha/beta-Hydrolases"/>
    <property type="match status" value="1"/>
</dbReference>
<dbReference type="GO" id="GO:0008126">
    <property type="term" value="F:acetylesterase activity"/>
    <property type="evidence" value="ECO:0007669"/>
    <property type="project" value="TreeGrafter"/>
</dbReference>
<dbReference type="Proteomes" id="UP000664169">
    <property type="component" value="Unassembled WGS sequence"/>
</dbReference>
<organism evidence="2 3">
    <name type="scientific">Gomphillus americanus</name>
    <dbReference type="NCBI Taxonomy" id="1940652"/>
    <lineage>
        <taxon>Eukaryota</taxon>
        <taxon>Fungi</taxon>
        <taxon>Dikarya</taxon>
        <taxon>Ascomycota</taxon>
        <taxon>Pezizomycotina</taxon>
        <taxon>Lecanoromycetes</taxon>
        <taxon>OSLEUM clade</taxon>
        <taxon>Ostropomycetidae</taxon>
        <taxon>Ostropales</taxon>
        <taxon>Graphidaceae</taxon>
        <taxon>Gomphilloideae</taxon>
        <taxon>Gomphillus</taxon>
    </lineage>
</organism>
<protein>
    <recommendedName>
        <fullName evidence="4">AB hydrolase-1 domain-containing protein</fullName>
    </recommendedName>
</protein>
<proteinExistence type="inferred from homology"/>
<dbReference type="OrthoDB" id="5954035at2759"/>
<sequence>MWTAVKGTDIPIYYKRHVFSAELPEYRGTFAVDFVVPPYTDTDTTLPPRTTYYTSSEFAVLGSDDEKPMLIVLHGLSGGSYEIYLRSAIRPLVDAGHVDVIKQNPRIDVERVRAIKYLHEFDRELQGPTWGYPTEGAYYRDASSVDSLLGVRIPLLAINAVDDPIAHREAIPFMEFTTNPYTVLCATAMGGHLSWFETGGTRWFAKPLSNFFTRIAECREIDPQTKKDTALAGEDVSVAATVSPFVPTRRKLVMIQDP</sequence>
<name>A0A8H3F457_9LECA</name>
<comment type="similarity">
    <text evidence="1">Belongs to the AB hydrolase superfamily. AB hydrolase 4 family.</text>
</comment>
<evidence type="ECO:0000313" key="2">
    <source>
        <dbReference type="EMBL" id="CAF9916845.1"/>
    </source>
</evidence>
<keyword evidence="3" id="KW-1185">Reference proteome</keyword>
<dbReference type="GO" id="GO:0051793">
    <property type="term" value="P:medium-chain fatty acid catabolic process"/>
    <property type="evidence" value="ECO:0007669"/>
    <property type="project" value="TreeGrafter"/>
</dbReference>
<reference evidence="2" key="1">
    <citation type="submission" date="2021-03" db="EMBL/GenBank/DDBJ databases">
        <authorList>
            <person name="Tagirdzhanova G."/>
        </authorList>
    </citation>
    <scope>NUCLEOTIDE SEQUENCE</scope>
</reference>